<dbReference type="GeneID" id="20038582"/>
<gene>
    <name evidence="1" type="ORF">C922_03308</name>
</gene>
<keyword evidence="2" id="KW-1185">Reference proteome</keyword>
<reference evidence="1 2" key="1">
    <citation type="submission" date="2013-02" db="EMBL/GenBank/DDBJ databases">
        <title>The Genome Sequence of Plasmodium inui San Antonio 1.</title>
        <authorList>
            <consortium name="The Broad Institute Genome Sequencing Platform"/>
            <consortium name="The Broad Institute Genome Sequencing Center for Infectious Disease"/>
            <person name="Neafsey D."/>
            <person name="Cheeseman I."/>
            <person name="Volkman S."/>
            <person name="Adams J."/>
            <person name="Walker B."/>
            <person name="Young S.K."/>
            <person name="Zeng Q."/>
            <person name="Gargeya S."/>
            <person name="Fitzgerald M."/>
            <person name="Haas B."/>
            <person name="Abouelleil A."/>
            <person name="Alvarado L."/>
            <person name="Arachchi H.M."/>
            <person name="Berlin A.M."/>
            <person name="Chapman S.B."/>
            <person name="Dewar J."/>
            <person name="Goldberg J."/>
            <person name="Griggs A."/>
            <person name="Gujja S."/>
            <person name="Hansen M."/>
            <person name="Howarth C."/>
            <person name="Imamovic A."/>
            <person name="Larimer J."/>
            <person name="McCowan C."/>
            <person name="Murphy C."/>
            <person name="Neiman D."/>
            <person name="Pearson M."/>
            <person name="Priest M."/>
            <person name="Roberts A."/>
            <person name="Saif S."/>
            <person name="Shea T."/>
            <person name="Sisk P."/>
            <person name="Sykes S."/>
            <person name="Wortman J."/>
            <person name="Nusbaum C."/>
            <person name="Birren B."/>
        </authorList>
    </citation>
    <scope>NUCLEOTIDE SEQUENCE [LARGE SCALE GENOMIC DNA]</scope>
    <source>
        <strain evidence="1 2">San Antonio 1</strain>
    </source>
</reference>
<accession>W6ZZN6</accession>
<dbReference type="EMBL" id="KI965472">
    <property type="protein sequence ID" value="EUD66392.1"/>
    <property type="molecule type" value="Genomic_DNA"/>
</dbReference>
<dbReference type="AlphaFoldDB" id="W6ZZN6"/>
<protein>
    <submittedName>
        <fullName evidence="1">Uncharacterized protein</fullName>
    </submittedName>
</protein>
<dbReference type="Proteomes" id="UP000030640">
    <property type="component" value="Unassembled WGS sequence"/>
</dbReference>
<organism evidence="1 2">
    <name type="scientific">Plasmodium inui San Antonio 1</name>
    <dbReference type="NCBI Taxonomy" id="1237626"/>
    <lineage>
        <taxon>Eukaryota</taxon>
        <taxon>Sar</taxon>
        <taxon>Alveolata</taxon>
        <taxon>Apicomplexa</taxon>
        <taxon>Aconoidasida</taxon>
        <taxon>Haemosporida</taxon>
        <taxon>Plasmodiidae</taxon>
        <taxon>Plasmodium</taxon>
        <taxon>Plasmodium (Plasmodium)</taxon>
    </lineage>
</organism>
<evidence type="ECO:0000313" key="2">
    <source>
        <dbReference type="Proteomes" id="UP000030640"/>
    </source>
</evidence>
<proteinExistence type="predicted"/>
<dbReference type="RefSeq" id="XP_008817122.1">
    <property type="nucleotide sequence ID" value="XM_008818900.1"/>
</dbReference>
<sequence>MCESSRGGLSGDLNPGNSFLHDIRNIQIVMITHNMDILQPILQKIRYIKQRVLSTRINIIIEYHRELSVPVQETLSMRNKTFSTRVKSRAKYLLNLQGGSAGNPYSSLSYKAYNSVNMGRNHAHIRSSEY</sequence>
<evidence type="ECO:0000313" key="1">
    <source>
        <dbReference type="EMBL" id="EUD66392.1"/>
    </source>
</evidence>
<name>W6ZZN6_9APIC</name>
<dbReference type="VEuPathDB" id="PlasmoDB:C922_03308"/>